<dbReference type="UniPathway" id="UPA00261">
    <property type="reaction ID" value="UER00374"/>
</dbReference>
<evidence type="ECO:0000256" key="1">
    <source>
        <dbReference type="ARBA" id="ARBA00004786"/>
    </source>
</evidence>
<dbReference type="PROSITE" id="PS00070">
    <property type="entry name" value="ALDEHYDE_DEHYDR_CYS"/>
    <property type="match status" value="1"/>
</dbReference>
<dbReference type="InterPro" id="IPR016163">
    <property type="entry name" value="Ald_DH_C"/>
</dbReference>
<dbReference type="Proteomes" id="UP000241048">
    <property type="component" value="Unassembled WGS sequence"/>
</dbReference>
<dbReference type="FunFam" id="3.40.309.10:FF:000005">
    <property type="entry name" value="1-pyrroline-5-carboxylate dehydrogenase 1"/>
    <property type="match status" value="1"/>
</dbReference>
<dbReference type="CDD" id="cd07123">
    <property type="entry name" value="ALDH_F4-17_P5CDH"/>
    <property type="match status" value="1"/>
</dbReference>
<dbReference type="PANTHER" id="PTHR42862">
    <property type="entry name" value="DELTA-1-PYRROLINE-5-CARBOXYLATE DEHYDROGENASE 1, ISOFORM A-RELATED"/>
    <property type="match status" value="1"/>
</dbReference>
<dbReference type="SUPFAM" id="SSF53720">
    <property type="entry name" value="ALDH-like"/>
    <property type="match status" value="1"/>
</dbReference>
<dbReference type="GO" id="GO:0004657">
    <property type="term" value="F:proline dehydrogenase activity"/>
    <property type="evidence" value="ECO:0007669"/>
    <property type="project" value="UniProtKB-ARBA"/>
</dbReference>
<keyword evidence="11" id="KW-1185">Reference proteome</keyword>
<dbReference type="NCBIfam" id="TIGR01236">
    <property type="entry name" value="D1pyr5carbox1"/>
    <property type="match status" value="1"/>
</dbReference>
<dbReference type="InterPro" id="IPR016162">
    <property type="entry name" value="Ald_DH_N"/>
</dbReference>
<evidence type="ECO:0000256" key="3">
    <source>
        <dbReference type="ARBA" id="ARBA00012884"/>
    </source>
</evidence>
<name>A0A2T3FVB3_9CLOT</name>
<proteinExistence type="inferred from homology"/>
<evidence type="ECO:0000313" key="10">
    <source>
        <dbReference type="EMBL" id="PST39225.1"/>
    </source>
</evidence>
<keyword evidence="5" id="KW-0520">NAD</keyword>
<dbReference type="InterPro" id="IPR016161">
    <property type="entry name" value="Ald_DH/histidinol_DH"/>
</dbReference>
<comment type="caution">
    <text evidence="10">The sequence shown here is derived from an EMBL/GenBank/DDBJ whole genome shotgun (WGS) entry which is preliminary data.</text>
</comment>
<dbReference type="PANTHER" id="PTHR42862:SF1">
    <property type="entry name" value="DELTA-1-PYRROLINE-5-CARBOXYLATE DEHYDROGENASE 2, ISOFORM A-RELATED"/>
    <property type="match status" value="1"/>
</dbReference>
<evidence type="ECO:0000256" key="7">
    <source>
        <dbReference type="ARBA" id="ARBA00032259"/>
    </source>
</evidence>
<dbReference type="InterPro" id="IPR050485">
    <property type="entry name" value="Proline_metab_enzyme"/>
</dbReference>
<dbReference type="InterPro" id="IPR016160">
    <property type="entry name" value="Ald_DH_CS_CYS"/>
</dbReference>
<dbReference type="Pfam" id="PF00171">
    <property type="entry name" value="Aldedh"/>
    <property type="match status" value="1"/>
</dbReference>
<dbReference type="EMBL" id="PYLO01000001">
    <property type="protein sequence ID" value="PST39225.1"/>
    <property type="molecule type" value="Genomic_DNA"/>
</dbReference>
<keyword evidence="6" id="KW-0642">Proline metabolism</keyword>
<sequence length="541" mass="59289">MSNGYFKVEMPKNEPVKAYLPGSPERASLKKELERQSAQVVQVPMIIGGKEVWTERKTKAVMPHDHAHVIAEAASGGEKELKDAIAAALAARKAWTEMPMEHRVSIFLKAADLIAGPMRDKVNAATMLGQSKTAYQAEIDTCELIDFLRFNVYYLQQIYDRQPNNTPNVWNRIEYRPLEGFVTAISPFNFTSIGANLPTAPAIAGNVVLWKPATTAVLSNYYVMQALMAAGLPAGVINFVPSRGSDMSKYVLSDPNLAGFHFTGSTEVFSGVYSLVGENIKKYKTYPRLVGETGGKDFIFAHNSADVPGLVAALTRASYEYQGQKCSAASRAFVPASIWPQVKEGMLAEIEKIKIGDITDFTNLMGAVIDASAFKTNKEYIDYAKASEDAEVICGGYDDSKGYFIYPTLIEAKKPDFKTMVEEIFGPVMTVYVYPDDKLDETLASCDTATSYGLSGAIFADDREAIVKMEDALKGTAGNFYINDKPTGAVIGQQPFGGARASGTNDKAGSEINMYRWLSPRTIKELRVPCLDVTYPYMVEA</sequence>
<keyword evidence="4" id="KW-0560">Oxidoreductase</keyword>
<organism evidence="10 11">
    <name type="scientific">Clostridium fessum</name>
    <dbReference type="NCBI Taxonomy" id="2126740"/>
    <lineage>
        <taxon>Bacteria</taxon>
        <taxon>Bacillati</taxon>
        <taxon>Bacillota</taxon>
        <taxon>Clostridia</taxon>
        <taxon>Eubacteriales</taxon>
        <taxon>Clostridiaceae</taxon>
        <taxon>Clostridium</taxon>
    </lineage>
</organism>
<comment type="similarity">
    <text evidence="2">Belongs to the aldehyde dehydrogenase family.</text>
</comment>
<dbReference type="RefSeq" id="WP_107000349.1">
    <property type="nucleotide sequence ID" value="NZ_JAQDZI010000004.1"/>
</dbReference>
<dbReference type="Gene3D" id="3.40.605.10">
    <property type="entry name" value="Aldehyde Dehydrogenase, Chain A, domain 1"/>
    <property type="match status" value="1"/>
</dbReference>
<dbReference type="GO" id="GO:0003842">
    <property type="term" value="F:L-glutamate gamma-semialdehyde dehydrogenase activity"/>
    <property type="evidence" value="ECO:0007669"/>
    <property type="project" value="UniProtKB-EC"/>
</dbReference>
<evidence type="ECO:0000313" key="11">
    <source>
        <dbReference type="Proteomes" id="UP000241048"/>
    </source>
</evidence>
<dbReference type="AlphaFoldDB" id="A0A2T3FVB3"/>
<evidence type="ECO:0000256" key="5">
    <source>
        <dbReference type="ARBA" id="ARBA00023027"/>
    </source>
</evidence>
<evidence type="ECO:0000256" key="4">
    <source>
        <dbReference type="ARBA" id="ARBA00023002"/>
    </source>
</evidence>
<dbReference type="InterPro" id="IPR005931">
    <property type="entry name" value="P5CDH/ALDH4A1"/>
</dbReference>
<dbReference type="InterPro" id="IPR015590">
    <property type="entry name" value="Aldehyde_DH_dom"/>
</dbReference>
<dbReference type="Gene3D" id="3.40.309.10">
    <property type="entry name" value="Aldehyde Dehydrogenase, Chain A, domain 2"/>
    <property type="match status" value="1"/>
</dbReference>
<accession>A0A2T3FVB3</accession>
<evidence type="ECO:0000256" key="6">
    <source>
        <dbReference type="ARBA" id="ARBA00023062"/>
    </source>
</evidence>
<dbReference type="GO" id="GO:0009898">
    <property type="term" value="C:cytoplasmic side of plasma membrane"/>
    <property type="evidence" value="ECO:0007669"/>
    <property type="project" value="TreeGrafter"/>
</dbReference>
<dbReference type="EC" id="1.2.1.88" evidence="3"/>
<gene>
    <name evidence="10" type="primary">pruA</name>
    <name evidence="10" type="ORF">C7U56_04810</name>
</gene>
<comment type="pathway">
    <text evidence="1">Amino-acid degradation; L-proline degradation into L-glutamate; L-glutamate from L-proline: step 2/2.</text>
</comment>
<comment type="catalytic activity">
    <reaction evidence="8">
        <text>L-glutamate 5-semialdehyde + NAD(+) + H2O = L-glutamate + NADH + 2 H(+)</text>
        <dbReference type="Rhea" id="RHEA:30235"/>
        <dbReference type="ChEBI" id="CHEBI:15377"/>
        <dbReference type="ChEBI" id="CHEBI:15378"/>
        <dbReference type="ChEBI" id="CHEBI:29985"/>
        <dbReference type="ChEBI" id="CHEBI:57540"/>
        <dbReference type="ChEBI" id="CHEBI:57945"/>
        <dbReference type="ChEBI" id="CHEBI:58066"/>
        <dbReference type="EC" id="1.2.1.88"/>
    </reaction>
</comment>
<evidence type="ECO:0000256" key="2">
    <source>
        <dbReference type="ARBA" id="ARBA00009986"/>
    </source>
</evidence>
<feature type="domain" description="Aldehyde dehydrogenase" evidence="9">
    <location>
        <begin position="57"/>
        <end position="511"/>
    </location>
</feature>
<dbReference type="FunFam" id="3.40.605.10:FF:000006">
    <property type="entry name" value="1-pyrroline-5-carboxylate dehydrogenase"/>
    <property type="match status" value="1"/>
</dbReference>
<protein>
    <recommendedName>
        <fullName evidence="7">L-glutamate gamma-semialdehyde dehydrogenase</fullName>
        <ecNumber evidence="3">1.2.1.88</ecNumber>
    </recommendedName>
    <alternativeName>
        <fullName evidence="7">L-glutamate gamma-semialdehyde dehydrogenase</fullName>
    </alternativeName>
</protein>
<evidence type="ECO:0000256" key="8">
    <source>
        <dbReference type="ARBA" id="ARBA00048142"/>
    </source>
</evidence>
<reference evidence="10 11" key="1">
    <citation type="submission" date="2018-03" db="EMBL/GenBank/DDBJ databases">
        <title>Lachnoclostridium SNUG30386 gen.nov., sp.nov., isolated from human faeces.</title>
        <authorList>
            <person name="Seo B."/>
            <person name="Jeon K."/>
            <person name="Ko G."/>
        </authorList>
    </citation>
    <scope>NUCLEOTIDE SEQUENCE [LARGE SCALE GENOMIC DNA]</scope>
    <source>
        <strain evidence="10 11">SNUG30386</strain>
    </source>
</reference>
<dbReference type="GO" id="GO:0010133">
    <property type="term" value="P:L-proline catabolic process to L-glutamate"/>
    <property type="evidence" value="ECO:0007669"/>
    <property type="project" value="UniProtKB-UniPathway"/>
</dbReference>
<evidence type="ECO:0000259" key="9">
    <source>
        <dbReference type="Pfam" id="PF00171"/>
    </source>
</evidence>